<comment type="similarity">
    <text evidence="1">Belongs to the eukaryotic initiation factor 4G family.</text>
</comment>
<comment type="function">
    <text evidence="10">Appears to play a role in the switch from cap-dependent to IRES-mediated translation during mitosis, apoptosis and viral infection. Cleaved by some caspases and viral proteases.</text>
</comment>
<evidence type="ECO:0000256" key="4">
    <source>
        <dbReference type="ARBA" id="ARBA00022499"/>
    </source>
</evidence>
<dbReference type="GO" id="GO:0003729">
    <property type="term" value="F:mRNA binding"/>
    <property type="evidence" value="ECO:0007669"/>
    <property type="project" value="TreeGrafter"/>
</dbReference>
<dbReference type="PANTHER" id="PTHR23253">
    <property type="entry name" value="EUKARYOTIC TRANSLATION INITIATION FACTOR 4 GAMMA"/>
    <property type="match status" value="1"/>
</dbReference>
<keyword evidence="5" id="KW-0396">Initiation factor</keyword>
<dbReference type="SMART" id="SM00515">
    <property type="entry name" value="eIF5C"/>
    <property type="match status" value="1"/>
</dbReference>
<organism evidence="15 16">
    <name type="scientific">Bugula neritina</name>
    <name type="common">Brown bryozoan</name>
    <name type="synonym">Sertularia neritina</name>
    <dbReference type="NCBI Taxonomy" id="10212"/>
    <lineage>
        <taxon>Eukaryota</taxon>
        <taxon>Metazoa</taxon>
        <taxon>Spiralia</taxon>
        <taxon>Lophotrochozoa</taxon>
        <taxon>Bryozoa</taxon>
        <taxon>Gymnolaemata</taxon>
        <taxon>Cheilostomatida</taxon>
        <taxon>Flustrina</taxon>
        <taxon>Buguloidea</taxon>
        <taxon>Bugulidae</taxon>
        <taxon>Bugula</taxon>
    </lineage>
</organism>
<keyword evidence="7" id="KW-0810">Translation regulation</keyword>
<dbReference type="SMART" id="SM00543">
    <property type="entry name" value="MIF4G"/>
    <property type="match status" value="1"/>
</dbReference>
<evidence type="ECO:0000259" key="14">
    <source>
        <dbReference type="PROSITE" id="PS51363"/>
    </source>
</evidence>
<evidence type="ECO:0000256" key="6">
    <source>
        <dbReference type="ARBA" id="ARBA00022843"/>
    </source>
</evidence>
<dbReference type="Proteomes" id="UP000593567">
    <property type="component" value="Unassembled WGS sequence"/>
</dbReference>
<keyword evidence="8" id="KW-0648">Protein biosynthesis</keyword>
<dbReference type="EMBL" id="VXIV02001850">
    <property type="protein sequence ID" value="KAF6029164.1"/>
    <property type="molecule type" value="Genomic_DNA"/>
</dbReference>
<dbReference type="SUPFAM" id="SSF48371">
    <property type="entry name" value="ARM repeat"/>
    <property type="match status" value="3"/>
</dbReference>
<keyword evidence="3" id="KW-0678">Repressor</keyword>
<feature type="compositionally biased region" description="Polar residues" evidence="13">
    <location>
        <begin position="515"/>
        <end position="524"/>
    </location>
</feature>
<dbReference type="Gene3D" id="1.25.40.180">
    <property type="match status" value="3"/>
</dbReference>
<evidence type="ECO:0000256" key="5">
    <source>
        <dbReference type="ARBA" id="ARBA00022540"/>
    </source>
</evidence>
<dbReference type="GO" id="GO:0006417">
    <property type="term" value="P:regulation of translation"/>
    <property type="evidence" value="ECO:0007669"/>
    <property type="project" value="UniProtKB-KW"/>
</dbReference>
<dbReference type="PANTHER" id="PTHR23253:SF9">
    <property type="entry name" value="EUKARYOTIC TRANSLATION INITIATION FACTOR 4 GAMMA 2"/>
    <property type="match status" value="1"/>
</dbReference>
<accession>A0A7J7JU21</accession>
<feature type="region of interest" description="Disordered" evidence="13">
    <location>
        <begin position="391"/>
        <end position="564"/>
    </location>
</feature>
<dbReference type="PROSITE" id="PS51363">
    <property type="entry name" value="W2"/>
    <property type="match status" value="1"/>
</dbReference>
<keyword evidence="9" id="KW-0007">Acetylation</keyword>
<feature type="compositionally biased region" description="Low complexity" evidence="13">
    <location>
        <begin position="493"/>
        <end position="508"/>
    </location>
</feature>
<dbReference type="GO" id="GO:0016281">
    <property type="term" value="C:eukaryotic translation initiation factor 4F complex"/>
    <property type="evidence" value="ECO:0007669"/>
    <property type="project" value="TreeGrafter"/>
</dbReference>
<evidence type="ECO:0000256" key="9">
    <source>
        <dbReference type="ARBA" id="ARBA00022990"/>
    </source>
</evidence>
<evidence type="ECO:0000313" key="15">
    <source>
        <dbReference type="EMBL" id="KAF6029164.1"/>
    </source>
</evidence>
<dbReference type="GO" id="GO:0003743">
    <property type="term" value="F:translation initiation factor activity"/>
    <property type="evidence" value="ECO:0007669"/>
    <property type="project" value="UniProtKB-KW"/>
</dbReference>
<keyword evidence="2" id="KW-0488">Methylation</keyword>
<evidence type="ECO:0000256" key="11">
    <source>
        <dbReference type="ARBA" id="ARBA00040449"/>
    </source>
</evidence>
<gene>
    <name evidence="15" type="ORF">EB796_012510</name>
</gene>
<comment type="subunit">
    <text evidence="12">Interacts with the serine/threonine protein kinases MKNK1 and MKNK2. Binds EIF4A and EIF3. Interacts with MIF4GD. Interacts with DAZAP2.</text>
</comment>
<feature type="compositionally biased region" description="Polar residues" evidence="13">
    <location>
        <begin position="470"/>
        <end position="482"/>
    </location>
</feature>
<name>A0A7J7JU21_BUGNE</name>
<dbReference type="CDD" id="cd11559">
    <property type="entry name" value="W2_eIF4G1_like"/>
    <property type="match status" value="1"/>
</dbReference>
<keyword evidence="16" id="KW-1185">Reference proteome</keyword>
<dbReference type="InterPro" id="IPR016024">
    <property type="entry name" value="ARM-type_fold"/>
</dbReference>
<evidence type="ECO:0000256" key="10">
    <source>
        <dbReference type="ARBA" id="ARBA00037759"/>
    </source>
</evidence>
<evidence type="ECO:0000256" key="7">
    <source>
        <dbReference type="ARBA" id="ARBA00022845"/>
    </source>
</evidence>
<protein>
    <recommendedName>
        <fullName evidence="11">Eukaryotic translation initiation factor 4 gamma 2</fullName>
    </recommendedName>
</protein>
<comment type="caution">
    <text evidence="15">The sequence shown here is derived from an EMBL/GenBank/DDBJ whole genome shotgun (WGS) entry which is preliminary data.</text>
</comment>
<keyword evidence="4" id="KW-1017">Isopeptide bond</keyword>
<feature type="compositionally biased region" description="Basic and acidic residues" evidence="13">
    <location>
        <begin position="543"/>
        <end position="554"/>
    </location>
</feature>
<dbReference type="InterPro" id="IPR003307">
    <property type="entry name" value="W2_domain"/>
</dbReference>
<dbReference type="Pfam" id="PF02854">
    <property type="entry name" value="MIF4G"/>
    <property type="match status" value="1"/>
</dbReference>
<evidence type="ECO:0000256" key="3">
    <source>
        <dbReference type="ARBA" id="ARBA00022491"/>
    </source>
</evidence>
<evidence type="ECO:0000256" key="13">
    <source>
        <dbReference type="SAM" id="MobiDB-lite"/>
    </source>
</evidence>
<proteinExistence type="inferred from homology"/>
<evidence type="ECO:0000256" key="12">
    <source>
        <dbReference type="ARBA" id="ARBA00046720"/>
    </source>
</evidence>
<feature type="compositionally biased region" description="Basic and acidic residues" evidence="13">
    <location>
        <begin position="425"/>
        <end position="469"/>
    </location>
</feature>
<dbReference type="OrthoDB" id="514777at2759"/>
<evidence type="ECO:0000256" key="1">
    <source>
        <dbReference type="ARBA" id="ARBA00005775"/>
    </source>
</evidence>
<keyword evidence="6" id="KW-0832">Ubl conjugation</keyword>
<feature type="compositionally biased region" description="Polar residues" evidence="13">
    <location>
        <begin position="395"/>
        <end position="411"/>
    </location>
</feature>
<evidence type="ECO:0000256" key="2">
    <source>
        <dbReference type="ARBA" id="ARBA00022481"/>
    </source>
</evidence>
<dbReference type="InterPro" id="IPR003890">
    <property type="entry name" value="MIF4G-like_typ-3"/>
</dbReference>
<reference evidence="15" key="1">
    <citation type="submission" date="2020-06" db="EMBL/GenBank/DDBJ databases">
        <title>Draft genome of Bugula neritina, a colonial animal packing powerful symbionts and potential medicines.</title>
        <authorList>
            <person name="Rayko M."/>
        </authorList>
    </citation>
    <scope>NUCLEOTIDE SEQUENCE [LARGE SCALE GENOMIC DNA]</scope>
    <source>
        <strain evidence="15">Kwan_BN1</strain>
    </source>
</reference>
<sequence>MYMYKVLHRLSGAKEEKVSSRLNYYNHSGRTRQSRGYFFYAPQRHRLQRYIQDALFSQPAQVPSTSHRSVNVESRPWVAPSTRRHAVGAAAGHRHKKDVPLLTNETVFHKARGILNKLTPERFDKLCLELLNVGIDSEPTLRGLIILIFDKAVDEPKFSSLYAQLCERLSKDAPNFEAHSNKLNTFYKLLLTKCQDEFENRTNITSALANLSFRTDEEKDEFAKIKRKMLGNIRFIGELGKLAVVSQGILHKCIQQLLEKKRGLSLSDQAEDLECLCQIMKTVGKRLDTPQAKPLMDQYFARMASVQESGDMPSRIRFMLLDVMDMRKNSWKPRSANRELIPQTINQIRQSFPHHNAETMLFNSQLSAPSKGVDGDLFDIFGAPMAVKGVGGGTSNKQSSFRPSSPSNLRQHQQRQEPSLGWRDNNVDRSDRTSRDRRDRDMFVEKDQPHREIKDIRERPDSGRGRDFQNRVSNKPLSSSLAPSDKISLRPGSSLSKSQNLSLKPSSPHQLPKSARSNNFVTSESVREPPIFTKPPTPVIIKQESKPKSRKQTETKVISNGDADKPSELTRINKAISACENLCTVEDPETVCNAVLSILENSARLKAKDLHKIIKQEFNNTNITSLLAFHSLFKCLLSAGCLNSGTIEQVLMGLVEEIPKLEAKHPDVRKQVADLLSLALSSSLVAFDTVLRALVGGVCHPLALEILQSLHTKQGEEWLSLMLTTHKLSCFQFLPGNLQSDDEALIAMERYDLFHYQPMLVLQKQLWQQLVADPNPATFFKWIMKNIDGKYLADDDFTRVLFRCLLKYVVCETSLKEGIDKTVLPGKSVQDDEKRIFTNYKDIMLRFLHASHSRQVSAIYALQVFCYENNFPKGMMLRVFTYLYDLEIVDEEVFLQWKEDINEDYPGKGKALFQVNQWLTWLEQAESESDDDEA</sequence>
<evidence type="ECO:0000313" key="16">
    <source>
        <dbReference type="Proteomes" id="UP000593567"/>
    </source>
</evidence>
<dbReference type="AlphaFoldDB" id="A0A7J7JU21"/>
<evidence type="ECO:0000256" key="8">
    <source>
        <dbReference type="ARBA" id="ARBA00022917"/>
    </source>
</evidence>
<dbReference type="Pfam" id="PF02020">
    <property type="entry name" value="W2"/>
    <property type="match status" value="1"/>
</dbReference>
<feature type="domain" description="W2" evidence="14">
    <location>
        <begin position="749"/>
        <end position="932"/>
    </location>
</feature>